<dbReference type="Proteomes" id="UP001519273">
    <property type="component" value="Unassembled WGS sequence"/>
</dbReference>
<dbReference type="RefSeq" id="WP_209849075.1">
    <property type="nucleotide sequence ID" value="NZ_CBCRVE010000008.1"/>
</dbReference>
<feature type="region of interest" description="Disordered" evidence="1">
    <location>
        <begin position="27"/>
        <end position="56"/>
    </location>
</feature>
<evidence type="ECO:0000313" key="3">
    <source>
        <dbReference type="EMBL" id="MBP1937158.1"/>
    </source>
</evidence>
<organism evidence="3 4">
    <name type="scientific">Paenibacillus sediminis</name>
    <dbReference type="NCBI Taxonomy" id="664909"/>
    <lineage>
        <taxon>Bacteria</taxon>
        <taxon>Bacillati</taxon>
        <taxon>Bacillota</taxon>
        <taxon>Bacilli</taxon>
        <taxon>Bacillales</taxon>
        <taxon>Paenibacillaceae</taxon>
        <taxon>Paenibacillus</taxon>
    </lineage>
</organism>
<keyword evidence="2" id="KW-0732">Signal</keyword>
<feature type="chain" id="PRO_5045407162" evidence="2">
    <location>
        <begin position="21"/>
        <end position="167"/>
    </location>
</feature>
<accession>A0ABS4H3P2</accession>
<gene>
    <name evidence="3" type="ORF">J2Z20_002051</name>
</gene>
<proteinExistence type="predicted"/>
<sequence>MRKLLIVSSLILLLSACSVSNVSKPSDLPLVSTQSPPAVDTPGAGKANKPTPSKEGTLTRDEALKRVWGNQLRPIPEIKFGDTNVDVKFCGVRPYTITYTTNAEEVEPNVFGVTIVEDWNVVLNDERVVNYAFYIVTPNKTELVYQSGGLGSLGNCKPPGNLYGTEK</sequence>
<feature type="signal peptide" evidence="2">
    <location>
        <begin position="1"/>
        <end position="20"/>
    </location>
</feature>
<reference evidence="3 4" key="1">
    <citation type="submission" date="2021-03" db="EMBL/GenBank/DDBJ databases">
        <title>Genomic Encyclopedia of Type Strains, Phase IV (KMG-IV): sequencing the most valuable type-strain genomes for metagenomic binning, comparative biology and taxonomic classification.</title>
        <authorList>
            <person name="Goeker M."/>
        </authorList>
    </citation>
    <scope>NUCLEOTIDE SEQUENCE [LARGE SCALE GENOMIC DNA]</scope>
    <source>
        <strain evidence="3 4">DSM 23491</strain>
    </source>
</reference>
<evidence type="ECO:0000256" key="1">
    <source>
        <dbReference type="SAM" id="MobiDB-lite"/>
    </source>
</evidence>
<dbReference type="EMBL" id="JAGGKP010000004">
    <property type="protein sequence ID" value="MBP1937158.1"/>
    <property type="molecule type" value="Genomic_DNA"/>
</dbReference>
<evidence type="ECO:0000256" key="2">
    <source>
        <dbReference type="SAM" id="SignalP"/>
    </source>
</evidence>
<comment type="caution">
    <text evidence="3">The sequence shown here is derived from an EMBL/GenBank/DDBJ whole genome shotgun (WGS) entry which is preliminary data.</text>
</comment>
<dbReference type="PROSITE" id="PS51257">
    <property type="entry name" value="PROKAR_LIPOPROTEIN"/>
    <property type="match status" value="1"/>
</dbReference>
<protein>
    <submittedName>
        <fullName evidence="3">Uncharacterized protein</fullName>
    </submittedName>
</protein>
<evidence type="ECO:0000313" key="4">
    <source>
        <dbReference type="Proteomes" id="UP001519273"/>
    </source>
</evidence>
<keyword evidence="4" id="KW-1185">Reference proteome</keyword>
<name>A0ABS4H3P2_9BACL</name>